<gene>
    <name evidence="2" type="ORF">PPN31114_04535</name>
</gene>
<evidence type="ECO:0000256" key="1">
    <source>
        <dbReference type="SAM" id="MobiDB-lite"/>
    </source>
</evidence>
<evidence type="ECO:0000313" key="2">
    <source>
        <dbReference type="EMBL" id="VVE48053.1"/>
    </source>
</evidence>
<name>A0A5E4YJ89_9BURK</name>
<sequence length="29" mass="3069">MSGGVRWHAKWHKANAADCATPSQVTSAT</sequence>
<dbReference type="AlphaFoldDB" id="A0A5E4YJ89"/>
<protein>
    <submittedName>
        <fullName evidence="2">Uncharacterized protein</fullName>
    </submittedName>
</protein>
<keyword evidence="3" id="KW-1185">Reference proteome</keyword>
<dbReference type="Proteomes" id="UP000366945">
    <property type="component" value="Unassembled WGS sequence"/>
</dbReference>
<accession>A0A5E4YJ89</accession>
<reference evidence="2 3" key="1">
    <citation type="submission" date="2019-08" db="EMBL/GenBank/DDBJ databases">
        <authorList>
            <person name="Peeters C."/>
        </authorList>
    </citation>
    <scope>NUCLEOTIDE SEQUENCE [LARGE SCALE GENOMIC DNA]</scope>
    <source>
        <strain evidence="2 3">LMG 31114</strain>
    </source>
</reference>
<proteinExistence type="predicted"/>
<organism evidence="2 3">
    <name type="scientific">Pandoraea pneumonica</name>
    <dbReference type="NCBI Taxonomy" id="2508299"/>
    <lineage>
        <taxon>Bacteria</taxon>
        <taxon>Pseudomonadati</taxon>
        <taxon>Pseudomonadota</taxon>
        <taxon>Betaproteobacteria</taxon>
        <taxon>Burkholderiales</taxon>
        <taxon>Burkholderiaceae</taxon>
        <taxon>Pandoraea</taxon>
    </lineage>
</organism>
<dbReference type="EMBL" id="CABPSK010000004">
    <property type="protein sequence ID" value="VVE48053.1"/>
    <property type="molecule type" value="Genomic_DNA"/>
</dbReference>
<feature type="region of interest" description="Disordered" evidence="1">
    <location>
        <begin position="1"/>
        <end position="29"/>
    </location>
</feature>
<evidence type="ECO:0000313" key="3">
    <source>
        <dbReference type="Proteomes" id="UP000366945"/>
    </source>
</evidence>